<proteinExistence type="predicted"/>
<gene>
    <name evidence="1" type="ORF">LTT95_00740</name>
</gene>
<reference evidence="1" key="2">
    <citation type="journal article" date="2022" name="Syst. Appl. Microbiol.">
        <title>Physiological and genomic characterisation of Luteimonas fraxinea sp. nov., a bacterial species associated with trees tolerant to ash dieback.</title>
        <authorList>
            <person name="Ulrich K."/>
            <person name="Becker R."/>
            <person name="Behrendt U."/>
            <person name="Kube M."/>
            <person name="Schneck V."/>
            <person name="Ulrich A."/>
        </authorList>
    </citation>
    <scope>NUCLEOTIDE SEQUENCE</scope>
    <source>
        <strain evidence="1">A1P009</strain>
    </source>
</reference>
<dbReference type="EMBL" id="JAJQKU010000001">
    <property type="protein sequence ID" value="MCD9095468.1"/>
    <property type="molecule type" value="Genomic_DNA"/>
</dbReference>
<dbReference type="RefSeq" id="WP_232134012.1">
    <property type="nucleotide sequence ID" value="NZ_CP089507.1"/>
</dbReference>
<reference evidence="1" key="1">
    <citation type="submission" date="2021-12" db="EMBL/GenBank/DDBJ databases">
        <authorList>
            <person name="Ulrich A."/>
        </authorList>
    </citation>
    <scope>NUCLEOTIDE SEQUENCE</scope>
    <source>
        <strain evidence="1">A1P009</strain>
    </source>
</reference>
<comment type="caution">
    <text evidence="1">The sequence shown here is derived from an EMBL/GenBank/DDBJ whole genome shotgun (WGS) entry which is preliminary data.</text>
</comment>
<sequence>MSRTVQLNNVDHKDLRVDTGYGAALGDAVMWAITFPAEFRNVQANYPIVFGKSADGEFQPLALFGFTDRQNLFLDDDRWDATYIPLTIERQPFLIGRSADEMLMHIDLDHPRVGSARGEALFLPHGGTSDYLERASSMLNTIHQGLQTNAPFVAALLQHQLLEPFVLDIRLDDGSDNRLSGYYAIDEDRLRQLDGDAFASLGRAGHLEPIYMMLASVARFRDLIDRVNRAGAAGR</sequence>
<dbReference type="InterPro" id="IPR010836">
    <property type="entry name" value="SapC"/>
</dbReference>
<dbReference type="Pfam" id="PF07277">
    <property type="entry name" value="SapC"/>
    <property type="match status" value="1"/>
</dbReference>
<dbReference type="Proteomes" id="UP001430360">
    <property type="component" value="Unassembled WGS sequence"/>
</dbReference>
<keyword evidence="2" id="KW-1185">Reference proteome</keyword>
<name>A0ABS8U6V6_9GAMM</name>
<evidence type="ECO:0000313" key="1">
    <source>
        <dbReference type="EMBL" id="MCD9095468.1"/>
    </source>
</evidence>
<organism evidence="1 2">
    <name type="scientific">Luteimonas fraxinea</name>
    <dbReference type="NCBI Taxonomy" id="2901869"/>
    <lineage>
        <taxon>Bacteria</taxon>
        <taxon>Pseudomonadati</taxon>
        <taxon>Pseudomonadota</taxon>
        <taxon>Gammaproteobacteria</taxon>
        <taxon>Lysobacterales</taxon>
        <taxon>Lysobacteraceae</taxon>
        <taxon>Luteimonas</taxon>
    </lineage>
</organism>
<evidence type="ECO:0000313" key="2">
    <source>
        <dbReference type="Proteomes" id="UP001430360"/>
    </source>
</evidence>
<accession>A0ABS8U6V6</accession>
<protein>
    <submittedName>
        <fullName evidence="1">SapC family protein</fullName>
    </submittedName>
</protein>